<dbReference type="InterPro" id="IPR002201">
    <property type="entry name" value="Glyco_trans_9"/>
</dbReference>
<protein>
    <recommendedName>
        <fullName evidence="4">lipopolysaccharide heptosyltransferase II</fullName>
        <ecNumber evidence="4">2.4.99.24</ecNumber>
    </recommendedName>
</protein>
<comment type="similarity">
    <text evidence="3">Belongs to the glycosyltransferase 9 family.</text>
</comment>
<dbReference type="EC" id="2.4.99.24" evidence="4"/>
<evidence type="ECO:0000256" key="3">
    <source>
        <dbReference type="ARBA" id="ARBA00043995"/>
    </source>
</evidence>
<comment type="catalytic activity">
    <reaction evidence="5">
        <text>an L-alpha-D-Hep-(1-&gt;5)-[alpha-Kdo-(2-&gt;4)]-alpha-Kdo-(2-&gt;6)-lipid A + ADP-L-glycero-beta-D-manno-heptose = an L-alpha-D-Hep-(1-&gt;3)-L-alpha-D-Hep-(1-&gt;5)-[alpha-Kdo-(2-&gt;4)]-alpha-Kdo-(2-&gt;6)-lipid A + ADP + H(+)</text>
        <dbReference type="Rhea" id="RHEA:74071"/>
        <dbReference type="ChEBI" id="CHEBI:15378"/>
        <dbReference type="ChEBI" id="CHEBI:61506"/>
        <dbReference type="ChEBI" id="CHEBI:193068"/>
        <dbReference type="ChEBI" id="CHEBI:193069"/>
        <dbReference type="ChEBI" id="CHEBI:456216"/>
        <dbReference type="EC" id="2.4.99.24"/>
    </reaction>
</comment>
<sequence length="261" mass="29235">VLETFPDSQVDIILKSGFETLPIPHRGEIILFDKNKDSAGKFGKSLRHKNYDCFYVLPPSFSSAWMAFQSKIPKRIGYAGEYRSFLLTSAKKHEIRPGSQHLLKEYLGLLSNDLDMGNYAPRLEVKHDWVKEQLDSCAFKIPEKFVVFTPGAIYGPSKQWPVEHFRELGKQLHKAFGYTILLLGTIDDVESGTKIAHNNDWIHNYCGKTTLAQLLAILTKAQLLVGNDSGSMHLMAALQRPQIAVFGSTSPTWTGPINANA</sequence>
<gene>
    <name evidence="6" type="ORF">METZ01_LOCUS440820</name>
</gene>
<evidence type="ECO:0000256" key="5">
    <source>
        <dbReference type="ARBA" id="ARBA00047503"/>
    </source>
</evidence>
<name>A0A382YXF7_9ZZZZ</name>
<dbReference type="GO" id="GO:0005829">
    <property type="term" value="C:cytosol"/>
    <property type="evidence" value="ECO:0007669"/>
    <property type="project" value="TreeGrafter"/>
</dbReference>
<accession>A0A382YXF7</accession>
<dbReference type="InterPro" id="IPR011910">
    <property type="entry name" value="RfaF"/>
</dbReference>
<evidence type="ECO:0000256" key="1">
    <source>
        <dbReference type="ARBA" id="ARBA00022676"/>
    </source>
</evidence>
<dbReference type="AlphaFoldDB" id="A0A382YXF7"/>
<reference evidence="6" key="1">
    <citation type="submission" date="2018-05" db="EMBL/GenBank/DDBJ databases">
        <authorList>
            <person name="Lanie J.A."/>
            <person name="Ng W.-L."/>
            <person name="Kazmierczak K.M."/>
            <person name="Andrzejewski T.M."/>
            <person name="Davidsen T.M."/>
            <person name="Wayne K.J."/>
            <person name="Tettelin H."/>
            <person name="Glass J.I."/>
            <person name="Rusch D."/>
            <person name="Podicherti R."/>
            <person name="Tsui H.-C.T."/>
            <person name="Winkler M.E."/>
        </authorList>
    </citation>
    <scope>NUCLEOTIDE SEQUENCE</scope>
</reference>
<feature type="non-terminal residue" evidence="6">
    <location>
        <position position="261"/>
    </location>
</feature>
<dbReference type="InterPro" id="IPR051199">
    <property type="entry name" value="LPS_LOS_Heptosyltrfase"/>
</dbReference>
<dbReference type="EMBL" id="UINC01179334">
    <property type="protein sequence ID" value="SVD87966.1"/>
    <property type="molecule type" value="Genomic_DNA"/>
</dbReference>
<dbReference type="PANTHER" id="PTHR30160">
    <property type="entry name" value="TETRAACYLDISACCHARIDE 4'-KINASE-RELATED"/>
    <property type="match status" value="1"/>
</dbReference>
<dbReference type="NCBIfam" id="TIGR02195">
    <property type="entry name" value="heptsyl_trn_II"/>
    <property type="match status" value="1"/>
</dbReference>
<dbReference type="GO" id="GO:0009244">
    <property type="term" value="P:lipopolysaccharide core region biosynthetic process"/>
    <property type="evidence" value="ECO:0007669"/>
    <property type="project" value="TreeGrafter"/>
</dbReference>
<evidence type="ECO:0000313" key="6">
    <source>
        <dbReference type="EMBL" id="SVD87966.1"/>
    </source>
</evidence>
<proteinExistence type="inferred from homology"/>
<dbReference type="Pfam" id="PF01075">
    <property type="entry name" value="Glyco_transf_9"/>
    <property type="match status" value="1"/>
</dbReference>
<dbReference type="CDD" id="cd03789">
    <property type="entry name" value="GT9_LPS_heptosyltransferase"/>
    <property type="match status" value="1"/>
</dbReference>
<dbReference type="Gene3D" id="3.40.50.2000">
    <property type="entry name" value="Glycogen Phosphorylase B"/>
    <property type="match status" value="2"/>
</dbReference>
<feature type="non-terminal residue" evidence="6">
    <location>
        <position position="1"/>
    </location>
</feature>
<evidence type="ECO:0000256" key="4">
    <source>
        <dbReference type="ARBA" id="ARBA00044042"/>
    </source>
</evidence>
<organism evidence="6">
    <name type="scientific">marine metagenome</name>
    <dbReference type="NCBI Taxonomy" id="408172"/>
    <lineage>
        <taxon>unclassified sequences</taxon>
        <taxon>metagenomes</taxon>
        <taxon>ecological metagenomes</taxon>
    </lineage>
</organism>
<keyword evidence="2" id="KW-0808">Transferase</keyword>
<dbReference type="SUPFAM" id="SSF53756">
    <property type="entry name" value="UDP-Glycosyltransferase/glycogen phosphorylase"/>
    <property type="match status" value="1"/>
</dbReference>
<keyword evidence="1" id="KW-0328">Glycosyltransferase</keyword>
<dbReference type="PANTHER" id="PTHR30160:SF7">
    <property type="entry name" value="ADP-HEPTOSE--LPS HEPTOSYLTRANSFERASE 2"/>
    <property type="match status" value="1"/>
</dbReference>
<dbReference type="GO" id="GO:0008713">
    <property type="term" value="F:ADP-heptose-lipopolysaccharide heptosyltransferase activity"/>
    <property type="evidence" value="ECO:0007669"/>
    <property type="project" value="UniProtKB-EC"/>
</dbReference>
<evidence type="ECO:0000256" key="2">
    <source>
        <dbReference type="ARBA" id="ARBA00022679"/>
    </source>
</evidence>